<dbReference type="STRING" id="1969733.B5V00_02070"/>
<protein>
    <recommendedName>
        <fullName evidence="1">HDOD domain-containing protein</fullName>
    </recommendedName>
</protein>
<keyword evidence="3" id="KW-1185">Reference proteome</keyword>
<sequence length="285" mass="31638">MPMNLNFRNVIESLGDLPPTPVIAVKALQIMQDPNGSANKLAEIIARDPAVSARVLKTANSPLFYTGNHVATLNHAIVILGESRLRHLVLEASLRGINKHFGVYERMLWENSIGCAIAARIIANGIAVIDPEEAFLAGLFSNIGRIIMNNHSREQYRRIADAEVLGESASHQLEKELYQFTHAEIGAAVLDRWNFPATLVQCILHHHDFALPDDCPEEVCTLTATVNLASGICRHLNVGYRLPHSEGELWTLPGARALRLEEARLNTFCKEFSESFKDERAVYLA</sequence>
<dbReference type="Pfam" id="PF08668">
    <property type="entry name" value="HDOD"/>
    <property type="match status" value="1"/>
</dbReference>
<evidence type="ECO:0000259" key="1">
    <source>
        <dbReference type="PROSITE" id="PS51833"/>
    </source>
</evidence>
<proteinExistence type="predicted"/>
<dbReference type="InterPro" id="IPR052340">
    <property type="entry name" value="RNase_Y/CdgJ"/>
</dbReference>
<dbReference type="InterPro" id="IPR013976">
    <property type="entry name" value="HDOD"/>
</dbReference>
<feature type="domain" description="HDOD" evidence="1">
    <location>
        <begin position="17"/>
        <end position="209"/>
    </location>
</feature>
<dbReference type="RefSeq" id="WP_085009032.1">
    <property type="nucleotide sequence ID" value="NZ_NAAD01000002.1"/>
</dbReference>
<accession>A0A1X0YCG3</accession>
<dbReference type="PANTHER" id="PTHR33525">
    <property type="match status" value="1"/>
</dbReference>
<dbReference type="PROSITE" id="PS51833">
    <property type="entry name" value="HDOD"/>
    <property type="match status" value="1"/>
</dbReference>
<dbReference type="OrthoDB" id="9803649at2"/>
<dbReference type="SUPFAM" id="SSF109604">
    <property type="entry name" value="HD-domain/PDEase-like"/>
    <property type="match status" value="1"/>
</dbReference>
<evidence type="ECO:0000313" key="3">
    <source>
        <dbReference type="Proteomes" id="UP000193136"/>
    </source>
</evidence>
<dbReference type="Proteomes" id="UP000193136">
    <property type="component" value="Unassembled WGS sequence"/>
</dbReference>
<name>A0A1X0YCG3_9BACT</name>
<dbReference type="Gene3D" id="1.10.3210.10">
    <property type="entry name" value="Hypothetical protein af1432"/>
    <property type="match status" value="1"/>
</dbReference>
<dbReference type="AlphaFoldDB" id="A0A1X0YCG3"/>
<reference evidence="2 3" key="1">
    <citation type="submission" date="2017-03" db="EMBL/GenBank/DDBJ databases">
        <title>Genome sequence of Geothermobacter sp. EPR-M, Deep-Sea Iron Reducer.</title>
        <authorList>
            <person name="Tully B."/>
            <person name="Savalia P."/>
            <person name="Abuyen K."/>
            <person name="Baughan C."/>
            <person name="Romero E."/>
            <person name="Ronkowski C."/>
            <person name="Torres B."/>
            <person name="Tremblay J."/>
            <person name="Trujillo A."/>
            <person name="Tyler M."/>
            <person name="Perez-Rodriguez I."/>
            <person name="Amend J."/>
        </authorList>
    </citation>
    <scope>NUCLEOTIDE SEQUENCE [LARGE SCALE GENOMIC DNA]</scope>
    <source>
        <strain evidence="2 3">EPR-M</strain>
    </source>
</reference>
<gene>
    <name evidence="2" type="ORF">B5V00_02070</name>
</gene>
<dbReference type="PANTHER" id="PTHR33525:SF3">
    <property type="entry name" value="RIBONUCLEASE Y"/>
    <property type="match status" value="1"/>
</dbReference>
<comment type="caution">
    <text evidence="2">The sequence shown here is derived from an EMBL/GenBank/DDBJ whole genome shotgun (WGS) entry which is preliminary data.</text>
</comment>
<organism evidence="2 3">
    <name type="scientific">Geothermobacter hydrogeniphilus</name>
    <dbReference type="NCBI Taxonomy" id="1969733"/>
    <lineage>
        <taxon>Bacteria</taxon>
        <taxon>Pseudomonadati</taxon>
        <taxon>Thermodesulfobacteriota</taxon>
        <taxon>Desulfuromonadia</taxon>
        <taxon>Desulfuromonadales</taxon>
        <taxon>Geothermobacteraceae</taxon>
        <taxon>Geothermobacter</taxon>
    </lineage>
</organism>
<dbReference type="EMBL" id="NAAD01000002">
    <property type="protein sequence ID" value="ORJ62865.1"/>
    <property type="molecule type" value="Genomic_DNA"/>
</dbReference>
<evidence type="ECO:0000313" key="2">
    <source>
        <dbReference type="EMBL" id="ORJ62865.1"/>
    </source>
</evidence>